<dbReference type="PANTHER" id="PTHR23517">
    <property type="entry name" value="RESISTANCE PROTEIN MDTM, PUTATIVE-RELATED-RELATED"/>
    <property type="match status" value="1"/>
</dbReference>
<dbReference type="Gene3D" id="1.20.1250.20">
    <property type="entry name" value="MFS general substrate transporter like domains"/>
    <property type="match status" value="1"/>
</dbReference>
<feature type="domain" description="Major facilitator superfamily (MFS) profile" evidence="9">
    <location>
        <begin position="1"/>
        <end position="157"/>
    </location>
</feature>
<comment type="caution">
    <text evidence="10">The sequence shown here is derived from an EMBL/GenBank/DDBJ whole genome shotgun (WGS) entry which is preliminary data.</text>
</comment>
<evidence type="ECO:0000256" key="7">
    <source>
        <dbReference type="SAM" id="MobiDB-lite"/>
    </source>
</evidence>
<evidence type="ECO:0000259" key="9">
    <source>
        <dbReference type="PROSITE" id="PS50850"/>
    </source>
</evidence>
<feature type="region of interest" description="Disordered" evidence="7">
    <location>
        <begin position="138"/>
        <end position="157"/>
    </location>
</feature>
<feature type="transmembrane region" description="Helical" evidence="8">
    <location>
        <begin position="21"/>
        <end position="41"/>
    </location>
</feature>
<dbReference type="Pfam" id="PF07690">
    <property type="entry name" value="MFS_1"/>
    <property type="match status" value="1"/>
</dbReference>
<dbReference type="InterPro" id="IPR050171">
    <property type="entry name" value="MFS_Transporters"/>
</dbReference>
<protein>
    <recommendedName>
        <fullName evidence="9">Major facilitator superfamily (MFS) profile domain-containing protein</fullName>
    </recommendedName>
</protein>
<comment type="subcellular location">
    <subcellularLocation>
        <location evidence="1">Cell membrane</location>
        <topology evidence="1">Multi-pass membrane protein</topology>
    </subcellularLocation>
</comment>
<evidence type="ECO:0000256" key="6">
    <source>
        <dbReference type="ARBA" id="ARBA00023136"/>
    </source>
</evidence>
<dbReference type="RefSeq" id="WP_031019683.1">
    <property type="nucleotide sequence ID" value="NZ_BAAAXF010000057.1"/>
</dbReference>
<gene>
    <name evidence="10" type="ORF">GCM10019016_081070</name>
</gene>
<evidence type="ECO:0000313" key="11">
    <source>
        <dbReference type="Proteomes" id="UP001501455"/>
    </source>
</evidence>
<dbReference type="InterPro" id="IPR011701">
    <property type="entry name" value="MFS"/>
</dbReference>
<dbReference type="SUPFAM" id="SSF103473">
    <property type="entry name" value="MFS general substrate transporter"/>
    <property type="match status" value="1"/>
</dbReference>
<dbReference type="Proteomes" id="UP001501455">
    <property type="component" value="Unassembled WGS sequence"/>
</dbReference>
<evidence type="ECO:0000256" key="3">
    <source>
        <dbReference type="ARBA" id="ARBA00022475"/>
    </source>
</evidence>
<organism evidence="10 11">
    <name type="scientific">Streptomyces prasinosporus</name>
    <dbReference type="NCBI Taxonomy" id="68256"/>
    <lineage>
        <taxon>Bacteria</taxon>
        <taxon>Bacillati</taxon>
        <taxon>Actinomycetota</taxon>
        <taxon>Actinomycetes</taxon>
        <taxon>Kitasatosporales</taxon>
        <taxon>Streptomycetaceae</taxon>
        <taxon>Streptomyces</taxon>
        <taxon>Streptomyces albogriseolus group</taxon>
    </lineage>
</organism>
<keyword evidence="5 8" id="KW-1133">Transmembrane helix</keyword>
<dbReference type="EMBL" id="BAAAXF010000057">
    <property type="protein sequence ID" value="GAA3501000.1"/>
    <property type="molecule type" value="Genomic_DNA"/>
</dbReference>
<keyword evidence="6 8" id="KW-0472">Membrane</keyword>
<keyword evidence="2" id="KW-0813">Transport</keyword>
<name>A0ABP6U1H5_9ACTN</name>
<evidence type="ECO:0000256" key="8">
    <source>
        <dbReference type="SAM" id="Phobius"/>
    </source>
</evidence>
<feature type="transmembrane region" description="Helical" evidence="8">
    <location>
        <begin position="112"/>
        <end position="131"/>
    </location>
</feature>
<dbReference type="InterPro" id="IPR020846">
    <property type="entry name" value="MFS_dom"/>
</dbReference>
<feature type="compositionally biased region" description="Basic and acidic residues" evidence="7">
    <location>
        <begin position="144"/>
        <end position="157"/>
    </location>
</feature>
<proteinExistence type="predicted"/>
<reference evidence="11" key="1">
    <citation type="journal article" date="2019" name="Int. J. Syst. Evol. Microbiol.">
        <title>The Global Catalogue of Microorganisms (GCM) 10K type strain sequencing project: providing services to taxonomists for standard genome sequencing and annotation.</title>
        <authorList>
            <consortium name="The Broad Institute Genomics Platform"/>
            <consortium name="The Broad Institute Genome Sequencing Center for Infectious Disease"/>
            <person name="Wu L."/>
            <person name="Ma J."/>
        </authorList>
    </citation>
    <scope>NUCLEOTIDE SEQUENCE [LARGE SCALE GENOMIC DNA]</scope>
    <source>
        <strain evidence="11">JCM 4816</strain>
    </source>
</reference>
<keyword evidence="4 8" id="KW-0812">Transmembrane</keyword>
<evidence type="ECO:0000256" key="2">
    <source>
        <dbReference type="ARBA" id="ARBA00022448"/>
    </source>
</evidence>
<evidence type="ECO:0000256" key="4">
    <source>
        <dbReference type="ARBA" id="ARBA00022692"/>
    </source>
</evidence>
<dbReference type="PROSITE" id="PS50850">
    <property type="entry name" value="MFS"/>
    <property type="match status" value="1"/>
</dbReference>
<dbReference type="InterPro" id="IPR036259">
    <property type="entry name" value="MFS_trans_sf"/>
</dbReference>
<keyword evidence="3" id="KW-1003">Cell membrane</keyword>
<accession>A0ABP6U1H5</accession>
<evidence type="ECO:0000256" key="5">
    <source>
        <dbReference type="ARBA" id="ARBA00022989"/>
    </source>
</evidence>
<evidence type="ECO:0000256" key="1">
    <source>
        <dbReference type="ARBA" id="ARBA00004651"/>
    </source>
</evidence>
<feature type="transmembrane region" description="Helical" evidence="8">
    <location>
        <begin position="47"/>
        <end position="72"/>
    </location>
</feature>
<keyword evidence="11" id="KW-1185">Reference proteome</keyword>
<evidence type="ECO:0000313" key="10">
    <source>
        <dbReference type="EMBL" id="GAA3501000.1"/>
    </source>
</evidence>
<sequence length="157" mass="16045">MLTSGAASLVGLTYAKLTAHLGYAALMRIAAGAWTAALLVFTVAGHWAVLLIVPVLTGIGSGITMPTLTVLVDRAAPAEQRGTATSLQATALFGGQFASPLLFGPLIDSTSIATGALFAASGTAGILAALFRLREPDQSADIAEPEREDPRRTPVGE</sequence>